<dbReference type="Proteomes" id="UP000007089">
    <property type="component" value="Chromosome"/>
</dbReference>
<keyword evidence="4" id="KW-0233">DNA recombination</keyword>
<dbReference type="KEGG" id="acp:A2cp1_4064"/>
<dbReference type="EMBL" id="CP001359">
    <property type="protein sequence ID" value="ACL67382.1"/>
    <property type="molecule type" value="Genomic_DNA"/>
</dbReference>
<sequence>MNALVPILVAALAVAAAVAALVALVPPRVAATVRALLADRLDAVERAQERLERTLREELGRGRAEAAQGTQRLREEVRASLGESLGRMGEATERRLDALRATVEQRLKVLQEENGARLEQMRATVDEKLQGTLEKRLGESFRLVSERLEAVQRGLGEMQTLANGVGDLKRVLANVKVRGTFGEVQLEALLEQLLAPEQLAKNVATRPGSGERVEFAIRLPGHDGARTEVLLPIDAKFPIEDYQRLVDASERGDAARVEEVSRALEVRVRGCARDIHDKYIAPPGTTDFALLYLPTEGLYAEVVRRPGLTEALQRDLQVVVAGPTTLAALLNSLQMGFRTLAIQKRSSEVWQVLGAVKTEFGKFGQVIEKVDRKLQEASTTLGTVATRSRAIQRRLRDVEALPAVDAAAHLPAIDPALEPVEDDVPA</sequence>
<evidence type="ECO:0000256" key="1">
    <source>
        <dbReference type="ARBA" id="ARBA00003416"/>
    </source>
</evidence>
<evidence type="ECO:0000256" key="2">
    <source>
        <dbReference type="ARBA" id="ARBA00009840"/>
    </source>
</evidence>
<evidence type="ECO:0000256" key="3">
    <source>
        <dbReference type="ARBA" id="ARBA00023054"/>
    </source>
</evidence>
<dbReference type="AlphaFoldDB" id="B8J9J4"/>
<keyword evidence="3 5" id="KW-0175">Coiled coil</keyword>
<dbReference type="HOGENOM" id="CLU_020365_1_1_7"/>
<comment type="function">
    <text evidence="1">Involved in DNA recombination.</text>
</comment>
<evidence type="ECO:0000313" key="7">
    <source>
        <dbReference type="Proteomes" id="UP000007089"/>
    </source>
</evidence>
<name>B8J9J4_ANAD2</name>
<evidence type="ECO:0000256" key="5">
    <source>
        <dbReference type="SAM" id="Coils"/>
    </source>
</evidence>
<reference evidence="6" key="1">
    <citation type="submission" date="2009-01" db="EMBL/GenBank/DDBJ databases">
        <title>Complete sequence of Anaeromyxobacter dehalogenans 2CP-1.</title>
        <authorList>
            <consortium name="US DOE Joint Genome Institute"/>
            <person name="Lucas S."/>
            <person name="Copeland A."/>
            <person name="Lapidus A."/>
            <person name="Glavina del Rio T."/>
            <person name="Dalin E."/>
            <person name="Tice H."/>
            <person name="Bruce D."/>
            <person name="Goodwin L."/>
            <person name="Pitluck S."/>
            <person name="Saunders E."/>
            <person name="Brettin T."/>
            <person name="Detter J.C."/>
            <person name="Han C."/>
            <person name="Larimer F."/>
            <person name="Land M."/>
            <person name="Hauser L."/>
            <person name="Kyrpides N."/>
            <person name="Ovchinnikova G."/>
            <person name="Beliaev A.S."/>
            <person name="Richardson P."/>
        </authorList>
    </citation>
    <scope>NUCLEOTIDE SEQUENCE</scope>
    <source>
        <strain evidence="6">2CP-1</strain>
    </source>
</reference>
<dbReference type="InterPro" id="IPR003798">
    <property type="entry name" value="DNA_recombination_RmuC"/>
</dbReference>
<gene>
    <name evidence="6" type="ordered locus">A2cp1_4064</name>
</gene>
<accession>B8J9J4</accession>
<comment type="similarity">
    <text evidence="2">Belongs to the RmuC family.</text>
</comment>
<evidence type="ECO:0000313" key="6">
    <source>
        <dbReference type="EMBL" id="ACL67382.1"/>
    </source>
</evidence>
<proteinExistence type="inferred from homology"/>
<dbReference type="Pfam" id="PF02646">
    <property type="entry name" value="RmuC"/>
    <property type="match status" value="1"/>
</dbReference>
<dbReference type="PANTHER" id="PTHR30563:SF0">
    <property type="entry name" value="DNA RECOMBINATION PROTEIN RMUC"/>
    <property type="match status" value="1"/>
</dbReference>
<evidence type="ECO:0008006" key="8">
    <source>
        <dbReference type="Google" id="ProtNLM"/>
    </source>
</evidence>
<evidence type="ECO:0000256" key="4">
    <source>
        <dbReference type="ARBA" id="ARBA00023172"/>
    </source>
</evidence>
<dbReference type="PANTHER" id="PTHR30563">
    <property type="entry name" value="DNA RECOMBINATION PROTEIN RMUC"/>
    <property type="match status" value="1"/>
</dbReference>
<keyword evidence="7" id="KW-1185">Reference proteome</keyword>
<organism evidence="6 7">
    <name type="scientific">Anaeromyxobacter dehalogenans (strain ATCC BAA-258 / DSM 21875 / 2CP-1)</name>
    <dbReference type="NCBI Taxonomy" id="455488"/>
    <lineage>
        <taxon>Bacteria</taxon>
        <taxon>Pseudomonadati</taxon>
        <taxon>Myxococcota</taxon>
        <taxon>Myxococcia</taxon>
        <taxon>Myxococcales</taxon>
        <taxon>Cystobacterineae</taxon>
        <taxon>Anaeromyxobacteraceae</taxon>
        <taxon>Anaeromyxobacter</taxon>
    </lineage>
</organism>
<feature type="coiled-coil region" evidence="5">
    <location>
        <begin position="34"/>
        <end position="61"/>
    </location>
</feature>
<protein>
    <recommendedName>
        <fullName evidence="8">DNA recombination protein RmuC</fullName>
    </recommendedName>
</protein>
<dbReference type="RefSeq" id="WP_015935108.1">
    <property type="nucleotide sequence ID" value="NC_011891.1"/>
</dbReference>
<dbReference type="GO" id="GO:0006310">
    <property type="term" value="P:DNA recombination"/>
    <property type="evidence" value="ECO:0007669"/>
    <property type="project" value="UniProtKB-KW"/>
</dbReference>